<proteinExistence type="predicted"/>
<dbReference type="AlphaFoldDB" id="A0A6J4SRN7"/>
<accession>A0A6J4SRN7</accession>
<organism evidence="1">
    <name type="scientific">uncultured Rubrobacteraceae bacterium</name>
    <dbReference type="NCBI Taxonomy" id="349277"/>
    <lineage>
        <taxon>Bacteria</taxon>
        <taxon>Bacillati</taxon>
        <taxon>Actinomycetota</taxon>
        <taxon>Rubrobacteria</taxon>
        <taxon>Rubrobacterales</taxon>
        <taxon>Rubrobacteraceae</taxon>
        <taxon>environmental samples</taxon>
    </lineage>
</organism>
<protein>
    <submittedName>
        <fullName evidence="1">Uncharacterized protein</fullName>
    </submittedName>
</protein>
<dbReference type="EMBL" id="CADCVM010000282">
    <property type="protein sequence ID" value="CAA9503434.1"/>
    <property type="molecule type" value="Genomic_DNA"/>
</dbReference>
<gene>
    <name evidence="1" type="ORF">AVDCRST_MAG05-2580</name>
</gene>
<sequence>MNGKGPLLLKFDYHLDDSDPDVFLLRRQDGAFVAAFSARGATREGIVEAAREDYLGLLREHVGLLGLASRREKVGA</sequence>
<reference evidence="1" key="1">
    <citation type="submission" date="2020-02" db="EMBL/GenBank/DDBJ databases">
        <authorList>
            <person name="Meier V. D."/>
        </authorList>
    </citation>
    <scope>NUCLEOTIDE SEQUENCE</scope>
    <source>
        <strain evidence="1">AVDCRST_MAG05</strain>
    </source>
</reference>
<name>A0A6J4SRN7_9ACTN</name>
<evidence type="ECO:0000313" key="1">
    <source>
        <dbReference type="EMBL" id="CAA9503434.1"/>
    </source>
</evidence>